<dbReference type="InParanoid" id="A0A067R9I8"/>
<dbReference type="InterPro" id="IPR031874">
    <property type="entry name" value="Cuticle_Acp1"/>
</dbReference>
<dbReference type="EMBL" id="KK852840">
    <property type="protein sequence ID" value="KDR15198.1"/>
    <property type="molecule type" value="Genomic_DNA"/>
</dbReference>
<reference evidence="2 3" key="1">
    <citation type="journal article" date="2014" name="Nat. Commun.">
        <title>Molecular traces of alternative social organization in a termite genome.</title>
        <authorList>
            <person name="Terrapon N."/>
            <person name="Li C."/>
            <person name="Robertson H.M."/>
            <person name="Ji L."/>
            <person name="Meng X."/>
            <person name="Booth W."/>
            <person name="Chen Z."/>
            <person name="Childers C.P."/>
            <person name="Glastad K.M."/>
            <person name="Gokhale K."/>
            <person name="Gowin J."/>
            <person name="Gronenberg W."/>
            <person name="Hermansen R.A."/>
            <person name="Hu H."/>
            <person name="Hunt B.G."/>
            <person name="Huylmans A.K."/>
            <person name="Khalil S.M."/>
            <person name="Mitchell R.D."/>
            <person name="Munoz-Torres M.C."/>
            <person name="Mustard J.A."/>
            <person name="Pan H."/>
            <person name="Reese J.T."/>
            <person name="Scharf M.E."/>
            <person name="Sun F."/>
            <person name="Vogel H."/>
            <person name="Xiao J."/>
            <person name="Yang W."/>
            <person name="Yang Z."/>
            <person name="Yang Z."/>
            <person name="Zhou J."/>
            <person name="Zhu J."/>
            <person name="Brent C.S."/>
            <person name="Elsik C.G."/>
            <person name="Goodisman M.A."/>
            <person name="Liberles D.A."/>
            <person name="Roe R.M."/>
            <person name="Vargo E.L."/>
            <person name="Vilcinskas A."/>
            <person name="Wang J."/>
            <person name="Bornberg-Bauer E."/>
            <person name="Korb J."/>
            <person name="Zhang G."/>
            <person name="Liebig J."/>
        </authorList>
    </citation>
    <scope>NUCLEOTIDE SEQUENCE [LARGE SCALE GENOMIC DNA]</scope>
    <source>
        <tissue evidence="2">Whole organism</tissue>
    </source>
</reference>
<accession>A0A067R9I8</accession>
<evidence type="ECO:0000256" key="1">
    <source>
        <dbReference type="SAM" id="SignalP"/>
    </source>
</evidence>
<dbReference type="OrthoDB" id="8195977at2759"/>
<protein>
    <submittedName>
        <fullName evidence="2">Uncharacterized protein</fullName>
    </submittedName>
</protein>
<name>A0A067R9I8_ZOONE</name>
<gene>
    <name evidence="2" type="ORF">L798_10971</name>
</gene>
<sequence length="78" mass="7836">MKCLFVFALVFVAFASSQILVSSGLYGVPGVLPGILPAALPAPQAGYVAATRGSLHVVPGNIPIASQHLNLAPAPGTI</sequence>
<dbReference type="Proteomes" id="UP000027135">
    <property type="component" value="Unassembled WGS sequence"/>
</dbReference>
<evidence type="ECO:0000313" key="3">
    <source>
        <dbReference type="Proteomes" id="UP000027135"/>
    </source>
</evidence>
<proteinExistence type="predicted"/>
<dbReference type="Pfam" id="PF15955">
    <property type="entry name" value="Cuticle_4"/>
    <property type="match status" value="1"/>
</dbReference>
<dbReference type="AlphaFoldDB" id="A0A067R9I8"/>
<evidence type="ECO:0000313" key="2">
    <source>
        <dbReference type="EMBL" id="KDR15198.1"/>
    </source>
</evidence>
<feature type="chain" id="PRO_5001644880" evidence="1">
    <location>
        <begin position="18"/>
        <end position="78"/>
    </location>
</feature>
<keyword evidence="3" id="KW-1185">Reference proteome</keyword>
<organism evidence="2 3">
    <name type="scientific">Zootermopsis nevadensis</name>
    <name type="common">Dampwood termite</name>
    <dbReference type="NCBI Taxonomy" id="136037"/>
    <lineage>
        <taxon>Eukaryota</taxon>
        <taxon>Metazoa</taxon>
        <taxon>Ecdysozoa</taxon>
        <taxon>Arthropoda</taxon>
        <taxon>Hexapoda</taxon>
        <taxon>Insecta</taxon>
        <taxon>Pterygota</taxon>
        <taxon>Neoptera</taxon>
        <taxon>Polyneoptera</taxon>
        <taxon>Dictyoptera</taxon>
        <taxon>Blattodea</taxon>
        <taxon>Blattoidea</taxon>
        <taxon>Termitoidae</taxon>
        <taxon>Termopsidae</taxon>
        <taxon>Zootermopsis</taxon>
    </lineage>
</organism>
<keyword evidence="1" id="KW-0732">Signal</keyword>
<feature type="signal peptide" evidence="1">
    <location>
        <begin position="1"/>
        <end position="17"/>
    </location>
</feature>